<protein>
    <submittedName>
        <fullName evidence="3">CI repressor</fullName>
    </submittedName>
</protein>
<evidence type="ECO:0000259" key="2">
    <source>
        <dbReference type="Pfam" id="PF07022"/>
    </source>
</evidence>
<evidence type="ECO:0000313" key="4">
    <source>
        <dbReference type="Proteomes" id="UP000007844"/>
    </source>
</evidence>
<dbReference type="GO" id="GO:0045892">
    <property type="term" value="P:negative regulation of DNA-templated transcription"/>
    <property type="evidence" value="ECO:0007669"/>
    <property type="project" value="InterPro"/>
</dbReference>
<dbReference type="InterPro" id="IPR036286">
    <property type="entry name" value="LexA/Signal_pep-like_sf"/>
</dbReference>
<evidence type="ECO:0000313" key="3">
    <source>
        <dbReference type="EMBL" id="EGJ50268.1"/>
    </source>
</evidence>
<sequence length="286" mass="31727">MNAQETDLLAQVETFISRAKRMLGARKEADLAAVLEISKSALSQAKKRGSIPANWFRVLRLKGYDVRLLVAGLPDLEFSEAFEEASSKGQVLVTDAVRARKQVLADLVGQAEDGTTYLIEVKGPHGEKAERRLMRNEPLLGLVHGTGEMASRYMADFVSLPIIQPWLSEQDELVLSQDESPQAFRRSWLEKIGDWQKMVILEVPNDDLSPDLHQGDMALVDKGKTAPTMGAMYAIVVDRSLLVRKLAIAQGRPTFVGYMLAKDVEPIPAEGVRVIGRVVFSCRRVK</sequence>
<dbReference type="AlphaFoldDB" id="F3Z2V1"/>
<dbReference type="eggNOG" id="COG2932">
    <property type="taxonomic scope" value="Bacteria"/>
</dbReference>
<dbReference type="InterPro" id="IPR010982">
    <property type="entry name" value="Lambda_DNA-bd_dom_sf"/>
</dbReference>
<proteinExistence type="predicted"/>
<organism evidence="3 4">
    <name type="scientific">Desulfocurvibacter africanus subsp. africanus str. Walvis Bay</name>
    <dbReference type="NCBI Taxonomy" id="690850"/>
    <lineage>
        <taxon>Bacteria</taxon>
        <taxon>Pseudomonadati</taxon>
        <taxon>Thermodesulfobacteriota</taxon>
        <taxon>Desulfovibrionia</taxon>
        <taxon>Desulfovibrionales</taxon>
        <taxon>Desulfovibrionaceae</taxon>
        <taxon>Desulfocurvibacter</taxon>
    </lineage>
</organism>
<dbReference type="Pfam" id="PF07022">
    <property type="entry name" value="Phage_CI_repr"/>
    <property type="match status" value="1"/>
</dbReference>
<dbReference type="Gene3D" id="1.10.260.40">
    <property type="entry name" value="lambda repressor-like DNA-binding domains"/>
    <property type="match status" value="1"/>
</dbReference>
<dbReference type="KEGG" id="daf:Desaf_1939"/>
<dbReference type="EMBL" id="CP003221">
    <property type="protein sequence ID" value="EGJ50268.1"/>
    <property type="molecule type" value="Genomic_DNA"/>
</dbReference>
<dbReference type="Pfam" id="PF00717">
    <property type="entry name" value="Peptidase_S24"/>
    <property type="match status" value="1"/>
</dbReference>
<accession>F3Z2V1</accession>
<dbReference type="InterPro" id="IPR010744">
    <property type="entry name" value="Phage_CI_N"/>
</dbReference>
<feature type="domain" description="Peptidase S24/S26A/S26B/S26C" evidence="1">
    <location>
        <begin position="184"/>
        <end position="279"/>
    </location>
</feature>
<reference evidence="3 4" key="1">
    <citation type="journal article" date="2011" name="J. Bacteriol.">
        <title>Genome sequence of the mercury-methylating and pleomorphic Desulfovibrio africanus Strain Walvis Bay.</title>
        <authorList>
            <person name="Brown S.D."/>
            <person name="Wall J.D."/>
            <person name="Kucken A.M."/>
            <person name="Gilmour C.C."/>
            <person name="Podar M."/>
            <person name="Brandt C.C."/>
            <person name="Teshima H."/>
            <person name="Detter J.C."/>
            <person name="Han C.S."/>
            <person name="Land M.L."/>
            <person name="Lucas S."/>
            <person name="Han J."/>
            <person name="Pennacchio L."/>
            <person name="Nolan M."/>
            <person name="Pitluck S."/>
            <person name="Woyke T."/>
            <person name="Goodwin L."/>
            <person name="Palumbo A.V."/>
            <person name="Elias D.A."/>
        </authorList>
    </citation>
    <scope>NUCLEOTIDE SEQUENCE [LARGE SCALE GENOMIC DNA]</scope>
    <source>
        <strain evidence="3 4">Walvis Bay</strain>
    </source>
</reference>
<dbReference type="Gene3D" id="2.10.109.10">
    <property type="entry name" value="Umud Fragment, subunit A"/>
    <property type="match status" value="1"/>
</dbReference>
<dbReference type="RefSeq" id="WP_014260020.1">
    <property type="nucleotide sequence ID" value="NC_016629.1"/>
</dbReference>
<dbReference type="GO" id="GO:0003677">
    <property type="term" value="F:DNA binding"/>
    <property type="evidence" value="ECO:0007669"/>
    <property type="project" value="InterPro"/>
</dbReference>
<keyword evidence="4" id="KW-1185">Reference proteome</keyword>
<feature type="domain" description="Bacteriophage CI repressor N-terminal" evidence="2">
    <location>
        <begin position="15"/>
        <end position="56"/>
    </location>
</feature>
<gene>
    <name evidence="3" type="ORF">Desaf_1939</name>
</gene>
<name>F3Z2V1_DESAF</name>
<dbReference type="InterPro" id="IPR015927">
    <property type="entry name" value="Peptidase_S24_S26A/B/C"/>
</dbReference>
<dbReference type="HOGENOM" id="CLU_972269_0_0_7"/>
<dbReference type="STRING" id="690850.Desaf_1939"/>
<evidence type="ECO:0000259" key="1">
    <source>
        <dbReference type="Pfam" id="PF00717"/>
    </source>
</evidence>
<dbReference type="Proteomes" id="UP000007844">
    <property type="component" value="Chromosome"/>
</dbReference>
<dbReference type="SUPFAM" id="SSF51306">
    <property type="entry name" value="LexA/Signal peptidase"/>
    <property type="match status" value="1"/>
</dbReference>